<dbReference type="NCBIfam" id="NF033749">
    <property type="entry name" value="bact_hemeryth"/>
    <property type="match status" value="1"/>
</dbReference>
<dbReference type="InterPro" id="IPR050669">
    <property type="entry name" value="Hemerythrin"/>
</dbReference>
<dbReference type="NCBIfam" id="NF002007">
    <property type="entry name" value="PRK00808.1"/>
    <property type="match status" value="1"/>
</dbReference>
<dbReference type="CDD" id="cd12107">
    <property type="entry name" value="Hemerythrin"/>
    <property type="match status" value="1"/>
</dbReference>
<evidence type="ECO:0000313" key="5">
    <source>
        <dbReference type="EMBL" id="PTD97032.1"/>
    </source>
</evidence>
<evidence type="ECO:0000256" key="1">
    <source>
        <dbReference type="ARBA" id="ARBA00010587"/>
    </source>
</evidence>
<dbReference type="NCBIfam" id="TIGR02481">
    <property type="entry name" value="hemeryth_dom"/>
    <property type="match status" value="1"/>
</dbReference>
<gene>
    <name evidence="5" type="ORF">C8261_06465</name>
</gene>
<evidence type="ECO:0000256" key="2">
    <source>
        <dbReference type="ARBA" id="ARBA00022723"/>
    </source>
</evidence>
<accession>A0A2T4IGY3</accession>
<dbReference type="EMBL" id="PZKC01000004">
    <property type="protein sequence ID" value="PTD97032.1"/>
    <property type="molecule type" value="Genomic_DNA"/>
</dbReference>
<keyword evidence="2" id="KW-0479">Metal-binding</keyword>
<dbReference type="SUPFAM" id="SSF47188">
    <property type="entry name" value="Hemerythrin-like"/>
    <property type="match status" value="1"/>
</dbReference>
<dbReference type="AlphaFoldDB" id="A0A2T4IGY3"/>
<dbReference type="PANTHER" id="PTHR37164:SF1">
    <property type="entry name" value="BACTERIOHEMERYTHRIN"/>
    <property type="match status" value="1"/>
</dbReference>
<dbReference type="InterPro" id="IPR012827">
    <property type="entry name" value="Hemerythrin_metal-bd"/>
</dbReference>
<sequence length="156" mass="17715">MPIRWTSDLNTGIDVIDKQHMRIVDYINELEEASAASDRAAIGRVIDGMMDYTLSHFAFEESVQEEAGYPFCKAHKRVHELFVRRVNLYAERFGDGEDVAVELHELLKNWLLSHIRRDDADYAGAVRAHLQSHAPVDPPPAPAGGWFRRLFGRAAN</sequence>
<dbReference type="InterPro" id="IPR035938">
    <property type="entry name" value="Hemerythrin-like_sf"/>
</dbReference>
<reference evidence="5 6" key="2">
    <citation type="submission" date="2018-04" db="EMBL/GenBank/DDBJ databases">
        <title>Thauera lacus sp. nov., isolated from an saline lake in Inner Mongolia, China.</title>
        <authorList>
            <person name="Liang Q.-Y."/>
        </authorList>
    </citation>
    <scope>NUCLEOTIDE SEQUENCE [LARGE SCALE GENOMIC DNA]</scope>
    <source>
        <strain evidence="5 6">D20</strain>
    </source>
</reference>
<keyword evidence="3" id="KW-0408">Iron</keyword>
<reference evidence="5 6" key="1">
    <citation type="submission" date="2018-03" db="EMBL/GenBank/DDBJ databases">
        <authorList>
            <person name="Keele B.F."/>
        </authorList>
    </citation>
    <scope>NUCLEOTIDE SEQUENCE [LARGE SCALE GENOMIC DNA]</scope>
    <source>
        <strain evidence="5 6">D20</strain>
    </source>
</reference>
<dbReference type="Proteomes" id="UP000241193">
    <property type="component" value="Unassembled WGS sequence"/>
</dbReference>
<dbReference type="Pfam" id="PF01814">
    <property type="entry name" value="Hemerythrin"/>
    <property type="match status" value="1"/>
</dbReference>
<comment type="similarity">
    <text evidence="1">Belongs to the hemerythrin family.</text>
</comment>
<name>A0A2T4IGY3_9RHOO</name>
<proteinExistence type="inferred from homology"/>
<evidence type="ECO:0000259" key="4">
    <source>
        <dbReference type="Pfam" id="PF01814"/>
    </source>
</evidence>
<dbReference type="OrthoDB" id="5296936at2"/>
<dbReference type="RefSeq" id="WP_107492841.1">
    <property type="nucleotide sequence ID" value="NZ_PZKC01000004.1"/>
</dbReference>
<dbReference type="Gene3D" id="1.20.120.50">
    <property type="entry name" value="Hemerythrin-like"/>
    <property type="match status" value="1"/>
</dbReference>
<comment type="caution">
    <text evidence="5">The sequence shown here is derived from an EMBL/GenBank/DDBJ whole genome shotgun (WGS) entry which is preliminary data.</text>
</comment>
<evidence type="ECO:0000313" key="6">
    <source>
        <dbReference type="Proteomes" id="UP000241193"/>
    </source>
</evidence>
<dbReference type="GO" id="GO:0046872">
    <property type="term" value="F:metal ion binding"/>
    <property type="evidence" value="ECO:0007669"/>
    <property type="project" value="UniProtKB-KW"/>
</dbReference>
<organism evidence="5 6">
    <name type="scientific">Pseudothauera lacus</name>
    <dbReference type="NCBI Taxonomy" id="2136175"/>
    <lineage>
        <taxon>Bacteria</taxon>
        <taxon>Pseudomonadati</taxon>
        <taxon>Pseudomonadota</taxon>
        <taxon>Betaproteobacteria</taxon>
        <taxon>Rhodocyclales</taxon>
        <taxon>Zoogloeaceae</taxon>
        <taxon>Pseudothauera</taxon>
    </lineage>
</organism>
<feature type="domain" description="Hemerythrin-like" evidence="4">
    <location>
        <begin position="11"/>
        <end position="124"/>
    </location>
</feature>
<evidence type="ECO:0000256" key="3">
    <source>
        <dbReference type="ARBA" id="ARBA00023004"/>
    </source>
</evidence>
<dbReference type="InterPro" id="IPR012312">
    <property type="entry name" value="Hemerythrin-like"/>
</dbReference>
<dbReference type="PANTHER" id="PTHR37164">
    <property type="entry name" value="BACTERIOHEMERYTHRIN"/>
    <property type="match status" value="1"/>
</dbReference>
<protein>
    <submittedName>
        <fullName evidence="5">Bacteriohemerythrin</fullName>
    </submittedName>
</protein>
<keyword evidence="6" id="KW-1185">Reference proteome</keyword>